<evidence type="ECO:0000313" key="7">
    <source>
        <dbReference type="Proteomes" id="UP000654370"/>
    </source>
</evidence>
<sequence length="176" mass="17415">MQLTHIPLISAILGVAMTGSTMAATHTIDVGGTSSSPALTFVPSNVNIAVGDTVMFAFNGDHTASQGSSGDPCSPASPSEFDFSGNAGQNFNHTFNTAGSFNMYCKIPGHCDAGMKGVILVGQASSSSSSSSSSGTGPTMSPPPPYGSGASFLTPGAKPITLGCLLTGAAMFAIAG</sequence>
<feature type="chain" id="PRO_5034559122" description="Blue (type 1) copper domain-containing protein" evidence="4">
    <location>
        <begin position="24"/>
        <end position="176"/>
    </location>
</feature>
<dbReference type="PANTHER" id="PTHR34883:SF15">
    <property type="entry name" value="EXTRACELLULAR SERINE-RICH PROTEIN"/>
    <property type="match status" value="1"/>
</dbReference>
<dbReference type="SUPFAM" id="SSF49503">
    <property type="entry name" value="Cupredoxins"/>
    <property type="match status" value="1"/>
</dbReference>
<dbReference type="GO" id="GO:0009055">
    <property type="term" value="F:electron transfer activity"/>
    <property type="evidence" value="ECO:0007669"/>
    <property type="project" value="InterPro"/>
</dbReference>
<dbReference type="InterPro" id="IPR000923">
    <property type="entry name" value="BlueCu_1"/>
</dbReference>
<evidence type="ECO:0000259" key="5">
    <source>
        <dbReference type="Pfam" id="PF00127"/>
    </source>
</evidence>
<name>A0A8H7PZT2_MORIS</name>
<evidence type="ECO:0000256" key="1">
    <source>
        <dbReference type="ARBA" id="ARBA00022723"/>
    </source>
</evidence>
<evidence type="ECO:0000313" key="6">
    <source>
        <dbReference type="EMBL" id="KAG2183161.1"/>
    </source>
</evidence>
<dbReference type="GO" id="GO:0005507">
    <property type="term" value="F:copper ion binding"/>
    <property type="evidence" value="ECO:0007669"/>
    <property type="project" value="InterPro"/>
</dbReference>
<dbReference type="OrthoDB" id="2331100at2759"/>
<reference evidence="6" key="1">
    <citation type="submission" date="2020-12" db="EMBL/GenBank/DDBJ databases">
        <title>Metabolic potential, ecology and presence of endohyphal bacteria is reflected in genomic diversity of Mucoromycotina.</title>
        <authorList>
            <person name="Muszewska A."/>
            <person name="Okrasinska A."/>
            <person name="Steczkiewicz K."/>
            <person name="Drgas O."/>
            <person name="Orlowska M."/>
            <person name="Perlinska-Lenart U."/>
            <person name="Aleksandrzak-Piekarczyk T."/>
            <person name="Szatraj K."/>
            <person name="Zielenkiewicz U."/>
            <person name="Pilsyk S."/>
            <person name="Malc E."/>
            <person name="Mieczkowski P."/>
            <person name="Kruszewska J.S."/>
            <person name="Biernat P."/>
            <person name="Pawlowska J."/>
        </authorList>
    </citation>
    <scope>NUCLEOTIDE SEQUENCE</scope>
    <source>
        <strain evidence="6">WA0000067209</strain>
    </source>
</reference>
<dbReference type="PROSITE" id="PS00079">
    <property type="entry name" value="MULTICOPPER_OXIDASE1"/>
    <property type="match status" value="1"/>
</dbReference>
<organism evidence="6 7">
    <name type="scientific">Mortierella isabellina</name>
    <name type="common">Filamentous fungus</name>
    <name type="synonym">Umbelopsis isabellina</name>
    <dbReference type="NCBI Taxonomy" id="91625"/>
    <lineage>
        <taxon>Eukaryota</taxon>
        <taxon>Fungi</taxon>
        <taxon>Fungi incertae sedis</taxon>
        <taxon>Mucoromycota</taxon>
        <taxon>Mucoromycotina</taxon>
        <taxon>Umbelopsidomycetes</taxon>
        <taxon>Umbelopsidales</taxon>
        <taxon>Umbelopsidaceae</taxon>
        <taxon>Umbelopsis</taxon>
    </lineage>
</organism>
<keyword evidence="7" id="KW-1185">Reference proteome</keyword>
<dbReference type="InterPro" id="IPR052953">
    <property type="entry name" value="Ser-rich/MCO-related"/>
</dbReference>
<evidence type="ECO:0000256" key="4">
    <source>
        <dbReference type="SAM" id="SignalP"/>
    </source>
</evidence>
<protein>
    <recommendedName>
        <fullName evidence="5">Blue (type 1) copper domain-containing protein</fullName>
    </recommendedName>
</protein>
<dbReference type="InterPro" id="IPR033138">
    <property type="entry name" value="Cu_oxidase_CS"/>
</dbReference>
<comment type="caution">
    <text evidence="6">The sequence shown here is derived from an EMBL/GenBank/DDBJ whole genome shotgun (WGS) entry which is preliminary data.</text>
</comment>
<dbReference type="AlphaFoldDB" id="A0A8H7PZT2"/>
<dbReference type="Pfam" id="PF00127">
    <property type="entry name" value="Copper-bind"/>
    <property type="match status" value="1"/>
</dbReference>
<accession>A0A8H7PZT2</accession>
<keyword evidence="2" id="KW-0186">Copper</keyword>
<dbReference type="EMBL" id="JAEPQZ010000003">
    <property type="protein sequence ID" value="KAG2183161.1"/>
    <property type="molecule type" value="Genomic_DNA"/>
</dbReference>
<feature type="region of interest" description="Disordered" evidence="3">
    <location>
        <begin position="126"/>
        <end position="150"/>
    </location>
</feature>
<gene>
    <name evidence="6" type="ORF">INT43_006156</name>
</gene>
<evidence type="ECO:0000256" key="2">
    <source>
        <dbReference type="ARBA" id="ARBA00023008"/>
    </source>
</evidence>
<feature type="signal peptide" evidence="4">
    <location>
        <begin position="1"/>
        <end position="23"/>
    </location>
</feature>
<evidence type="ECO:0000256" key="3">
    <source>
        <dbReference type="SAM" id="MobiDB-lite"/>
    </source>
</evidence>
<keyword evidence="1" id="KW-0479">Metal-binding</keyword>
<feature type="compositionally biased region" description="Low complexity" evidence="3">
    <location>
        <begin position="126"/>
        <end position="139"/>
    </location>
</feature>
<dbReference type="Proteomes" id="UP000654370">
    <property type="component" value="Unassembled WGS sequence"/>
</dbReference>
<keyword evidence="4" id="KW-0732">Signal</keyword>
<feature type="domain" description="Blue (type 1) copper" evidence="5">
    <location>
        <begin position="34"/>
        <end position="121"/>
    </location>
</feature>
<dbReference type="Gene3D" id="2.60.40.420">
    <property type="entry name" value="Cupredoxins - blue copper proteins"/>
    <property type="match status" value="1"/>
</dbReference>
<dbReference type="InterPro" id="IPR008972">
    <property type="entry name" value="Cupredoxin"/>
</dbReference>
<proteinExistence type="predicted"/>
<dbReference type="PANTHER" id="PTHR34883">
    <property type="entry name" value="SERINE-RICH PROTEIN, PUTATIVE-RELATED-RELATED"/>
    <property type="match status" value="1"/>
</dbReference>